<keyword evidence="6" id="KW-0805">Transcription regulation</keyword>
<feature type="domain" description="C2H2-type" evidence="12">
    <location>
        <begin position="1599"/>
        <end position="1635"/>
    </location>
</feature>
<feature type="domain" description="C2H2-type" evidence="12">
    <location>
        <begin position="1721"/>
        <end position="1749"/>
    </location>
</feature>
<feature type="domain" description="C2H2-type" evidence="12">
    <location>
        <begin position="1253"/>
        <end position="1280"/>
    </location>
</feature>
<feature type="domain" description="C2H2-type" evidence="12">
    <location>
        <begin position="1323"/>
        <end position="1350"/>
    </location>
</feature>
<feature type="domain" description="C2H2-type" evidence="12">
    <location>
        <begin position="1571"/>
        <end position="1599"/>
    </location>
</feature>
<feature type="domain" description="C2H2-type" evidence="12">
    <location>
        <begin position="1827"/>
        <end position="1855"/>
    </location>
</feature>
<dbReference type="Gene3D" id="2.170.270.10">
    <property type="entry name" value="SET domain"/>
    <property type="match status" value="3"/>
</dbReference>
<sequence>MTYVRAASCFKEQNLILNQQGQSLFYTTTKVIHPKQELRVWYSLPYARKHGLPSLLPMKFDTQGCGESLKTWSCFQCNKNFANPVYLQCHLNVHELDKIKEVSDGKSAEKENHNLNQKNVPTFHSKKLKNMRTKCEGCKCECKTCSNDLQQKCSLKKGHASHSRSRKYLCEVCGYQFSQPLVRSCHVRRRLKDTNMNDSSEQVPGFPRTKLHVPRKGISSQDLCCPKCTKREETSDFNSIEHDISKEMQLSQPTNAQTSSLPEQQILIQSSTNASSNLNDQTDFLETRMETVDVNAEEFLSPEDDHQLNSVLNAFKLGDHKLAGSLDLQDLSLAVQQPQTDLLEQTLLSAPLNGDLTDSVVCFGNYDDVKISIVDPNMETVGSFTDILLEPTCVENTISNEISDSSLPQQTPELNSKYKVTKNSEVECQTPTIEDNFQQKSRTRKGDSSNNSGFQQVNKSVLARVSALLPASYLTIRKCSRKRGEQSGCGVFARKTIRQRTCFGPIEGFLRTSTFSPESKGQKLKNKLVFLVETGPDKVQALDISRKNAFNWMRFVRVAQSCNEQNVILSQQGQSLFLTTTKVIHPREELRVWYSLVYARRHGLPFLQPLKLGLKGTCDPSSTWLCFKCSDRFVSSGDLQYHLNIHNLDTLKMETNTCVRKATCALCSKKATYKNKDYASKCQICKSQYRPCHVIQHNDNQKKQKPSNSRSKKYLCEFCGFQFSHSYNRDRHVQRHHNDTNMSGTYKSLPANEKLIKPEKVESKTNSAWYCSHCNQHFRSASVCNLHTLVHAAENVEETEVITGVPNDFPTLPKKAIESDLRCPKCTKKVETSDGASRLECGVSKVVQPSQPASSLSNSHSDKEAISSGDSSLTFNLNSQNNFMETRVVGMDTSEFLAHNSADDDHHINSVLNSLKMQGLVIDEGENGSLQLRPSQTDETCVDDKLGDAIQLQELSLAVQQQERDLLQQTLLGGPLNGDISGSVSHLDQSLLNDDDKMSIVDPSQETVGAYTDILMENTSVENAIAHEITENSLTQKALEICTNSKQNDKLPDQKTSVGEDKSIRSCEFKDCKEENSLNISSIQDKPVLAIALPSFPSAFLAIRKLPPKKTEKIVYGVFARKILSKRMQFGPIEGIFVKDKDHLGSCQKQYDNSKDLVLSIEMESGDLQKLYVNPGDSWCWMKYIRTAPSFKERNLVLNQNGQSLFFMTTKVIHPKEELRVWYSLPYAIKRNLPLLNPDVLIRKNLEDMGKVWPCFECSEKFTSSEALQIHLNIHDFEREDEDPLDKRLMRKTIQSFRRKGIHNFSPRKYKSSSNKPSEGFPYQCHTCHRAFPRNYNLKRHELLHAKDKKYMCEVCGCQFTHVYNRDRHIRKRHKDLNKNGNSKLSAFLKKKLGLKSNSQSVNNTNMEWCCSHCSLGFDSLRVLNIHTLSHGNREFMFDNENLKCPQCCEEFITKKELVDHVAEHGKLLSQTRLRGSSNPAKPWKCELCYKSFATEDRLQRHMLVHGAEESKPLQCDICYKRFLNNSALACHIKIHTAEKKMFECPICKMVFEQVLSLKEHVHCHSENGVYTCPQCNKVFDDFNQIRKHVRAFHSSKSFPCSLCEKVFPRPDKLKLHMLSLIRKHIRAFHSDRKHTCNYCGKLFPKLDKLRMHMLRHSDHREFLCANCGKQFKRKDKLKEHMKRMHSAERELRLAMKPHRPPTAKKFMPKVSPTDYHRFIYKCHTCLLGFKRRGMLVNHLAKRHPDISPESVPELNLPILKTTRDYYCQYCEKVYKSSSKRKAHILKIHPGAELPMSNRRKGGVPEIPGFPNPTFSQTVGSITTLPHGCPWCHKQYASKAKLLQHQRKKHIDLLPQSQQVPRLARNPSSPSRHEDKTVSSPQLASVDEQEPPLSGADQQMILPQTEQDTQHQSDSALTQLQGIENVINIIPGDYHISTTEEDLRDFQESGIIIDTSAMERPLKVLPDGISADLLSQAMSELTNEFRVSVSSSPNDHYLRIVQTSPGHITVTQSPSSPENCDKDALTPSTNTVIGDSDTMSPTSDPNQTSQLHHLLSESYSLPSSPPSSPSPQTWANAHVTFTPYTAR</sequence>
<feature type="domain" description="C2H2-type" evidence="12">
    <location>
        <begin position="714"/>
        <end position="741"/>
    </location>
</feature>
<dbReference type="FunFam" id="3.30.160.60:FF:001316">
    <property type="entry name" value="PR domain zinc finger protein 10"/>
    <property type="match status" value="1"/>
</dbReference>
<feature type="domain" description="C2H2-type" evidence="12">
    <location>
        <begin position="1351"/>
        <end position="1379"/>
    </location>
</feature>
<feature type="domain" description="C2H2-type" evidence="12">
    <location>
        <begin position="624"/>
        <end position="651"/>
    </location>
</feature>
<evidence type="ECO:0000256" key="10">
    <source>
        <dbReference type="PROSITE-ProRule" id="PRU00042"/>
    </source>
</evidence>
<organism evidence="14 15">
    <name type="scientific">Gryllus longicercus</name>
    <dbReference type="NCBI Taxonomy" id="2509291"/>
    <lineage>
        <taxon>Eukaryota</taxon>
        <taxon>Metazoa</taxon>
        <taxon>Ecdysozoa</taxon>
        <taxon>Arthropoda</taxon>
        <taxon>Hexapoda</taxon>
        <taxon>Insecta</taxon>
        <taxon>Pterygota</taxon>
        <taxon>Neoptera</taxon>
        <taxon>Polyneoptera</taxon>
        <taxon>Orthoptera</taxon>
        <taxon>Ensifera</taxon>
        <taxon>Gryllidea</taxon>
        <taxon>Grylloidea</taxon>
        <taxon>Gryllidae</taxon>
        <taxon>Gryllinae</taxon>
        <taxon>Gryllus</taxon>
    </lineage>
</organism>
<dbReference type="GO" id="GO:0010468">
    <property type="term" value="P:regulation of gene expression"/>
    <property type="evidence" value="ECO:0007669"/>
    <property type="project" value="TreeGrafter"/>
</dbReference>
<dbReference type="SMART" id="SM00355">
    <property type="entry name" value="ZnF_C2H2"/>
    <property type="match status" value="20"/>
</dbReference>
<dbReference type="Pfam" id="PF00096">
    <property type="entry name" value="zf-C2H2"/>
    <property type="match status" value="6"/>
</dbReference>
<keyword evidence="7" id="KW-0238">DNA-binding</keyword>
<dbReference type="GO" id="GO:0008757">
    <property type="term" value="F:S-adenosylmethionine-dependent methyltransferase activity"/>
    <property type="evidence" value="ECO:0007669"/>
    <property type="project" value="UniProtKB-ARBA"/>
</dbReference>
<dbReference type="InterPro" id="IPR046341">
    <property type="entry name" value="SET_dom_sf"/>
</dbReference>
<dbReference type="Proteomes" id="UP001378592">
    <property type="component" value="Unassembled WGS sequence"/>
</dbReference>
<evidence type="ECO:0000256" key="5">
    <source>
        <dbReference type="ARBA" id="ARBA00022833"/>
    </source>
</evidence>
<feature type="compositionally biased region" description="Polar residues" evidence="11">
    <location>
        <begin position="849"/>
        <end position="859"/>
    </location>
</feature>
<dbReference type="EMBL" id="JAZDUA010000938">
    <property type="protein sequence ID" value="KAK7788752.1"/>
    <property type="molecule type" value="Genomic_DNA"/>
</dbReference>
<evidence type="ECO:0000259" key="13">
    <source>
        <dbReference type="PROSITE" id="PS50280"/>
    </source>
</evidence>
<feature type="domain" description="C2H2-type" evidence="12">
    <location>
        <begin position="769"/>
        <end position="796"/>
    </location>
</feature>
<evidence type="ECO:0000256" key="9">
    <source>
        <dbReference type="ARBA" id="ARBA00023242"/>
    </source>
</evidence>
<evidence type="ECO:0000313" key="15">
    <source>
        <dbReference type="Proteomes" id="UP001378592"/>
    </source>
</evidence>
<feature type="domain" description="C2H2-type" evidence="12">
    <location>
        <begin position="1543"/>
        <end position="1570"/>
    </location>
</feature>
<feature type="domain" description="C2H2-type" evidence="12">
    <location>
        <begin position="1663"/>
        <end position="1691"/>
    </location>
</feature>
<dbReference type="PROSITE" id="PS50280">
    <property type="entry name" value="SET"/>
    <property type="match status" value="2"/>
</dbReference>
<evidence type="ECO:0000313" key="14">
    <source>
        <dbReference type="EMBL" id="KAK7788752.1"/>
    </source>
</evidence>
<comment type="subcellular location">
    <subcellularLocation>
        <location evidence="1">Nucleus</location>
    </subcellularLocation>
</comment>
<evidence type="ECO:0000256" key="1">
    <source>
        <dbReference type="ARBA" id="ARBA00004123"/>
    </source>
</evidence>
<keyword evidence="4 10" id="KW-0863">Zinc-finger</keyword>
<evidence type="ECO:0000259" key="12">
    <source>
        <dbReference type="PROSITE" id="PS50157"/>
    </source>
</evidence>
<dbReference type="Pfam" id="PF21549">
    <property type="entry name" value="PRDM2_PR"/>
    <property type="match status" value="3"/>
</dbReference>
<evidence type="ECO:0000256" key="11">
    <source>
        <dbReference type="SAM" id="MobiDB-lite"/>
    </source>
</evidence>
<keyword evidence="5" id="KW-0862">Zinc</keyword>
<dbReference type="InterPro" id="IPR001214">
    <property type="entry name" value="SET_dom"/>
</dbReference>
<gene>
    <name evidence="14" type="ORF">R5R35_014436</name>
</gene>
<keyword evidence="2" id="KW-0479">Metal-binding</keyword>
<dbReference type="PANTHER" id="PTHR16515">
    <property type="entry name" value="PR DOMAIN ZINC FINGER PROTEIN"/>
    <property type="match status" value="1"/>
</dbReference>
<dbReference type="SUPFAM" id="SSF57667">
    <property type="entry name" value="beta-beta-alpha zinc fingers"/>
    <property type="match status" value="6"/>
</dbReference>
<evidence type="ECO:0000256" key="2">
    <source>
        <dbReference type="ARBA" id="ARBA00022723"/>
    </source>
</evidence>
<keyword evidence="15" id="KW-1185">Reference proteome</keyword>
<dbReference type="InterPro" id="IPR013087">
    <property type="entry name" value="Znf_C2H2_type"/>
</dbReference>
<dbReference type="GO" id="GO:0008170">
    <property type="term" value="F:N-methyltransferase activity"/>
    <property type="evidence" value="ECO:0007669"/>
    <property type="project" value="UniProtKB-ARBA"/>
</dbReference>
<evidence type="ECO:0000256" key="7">
    <source>
        <dbReference type="ARBA" id="ARBA00023125"/>
    </source>
</evidence>
<feature type="domain" description="SET" evidence="13">
    <location>
        <begin position="472"/>
        <end position="595"/>
    </location>
</feature>
<feature type="domain" description="C2H2-type" evidence="12">
    <location>
        <begin position="1766"/>
        <end position="1794"/>
    </location>
</feature>
<comment type="caution">
    <text evidence="14">The sequence shown here is derived from an EMBL/GenBank/DDBJ whole genome shotgun (WGS) entry which is preliminary data.</text>
</comment>
<dbReference type="PANTHER" id="PTHR16515:SF49">
    <property type="entry name" value="GASTRULA ZINC FINGER PROTEIN XLCGF49.1-LIKE-RELATED"/>
    <property type="match status" value="1"/>
</dbReference>
<dbReference type="Gene3D" id="3.30.160.60">
    <property type="entry name" value="Classic Zinc Finger"/>
    <property type="match status" value="9"/>
</dbReference>
<protein>
    <recommendedName>
        <fullName evidence="16">PR domain zinc finger protein 10</fullName>
    </recommendedName>
</protein>
<feature type="region of interest" description="Disordered" evidence="11">
    <location>
        <begin position="432"/>
        <end position="453"/>
    </location>
</feature>
<feature type="region of interest" description="Disordered" evidence="11">
    <location>
        <begin position="1851"/>
        <end position="1894"/>
    </location>
</feature>
<feature type="region of interest" description="Disordered" evidence="11">
    <location>
        <begin position="849"/>
        <end position="871"/>
    </location>
</feature>
<keyword evidence="3" id="KW-0677">Repeat</keyword>
<feature type="domain" description="C2H2-type" evidence="12">
    <location>
        <begin position="1635"/>
        <end position="1662"/>
    </location>
</feature>
<evidence type="ECO:0000256" key="8">
    <source>
        <dbReference type="ARBA" id="ARBA00023163"/>
    </source>
</evidence>
<keyword evidence="9" id="KW-0539">Nucleus</keyword>
<accession>A0AAN9YYL5</accession>
<feature type="compositionally biased region" description="Polar residues" evidence="11">
    <location>
        <begin position="1855"/>
        <end position="1870"/>
    </location>
</feature>
<feature type="domain" description="C2H2-type" evidence="12">
    <location>
        <begin position="72"/>
        <end position="99"/>
    </location>
</feature>
<evidence type="ECO:0000256" key="4">
    <source>
        <dbReference type="ARBA" id="ARBA00022771"/>
    </source>
</evidence>
<feature type="compositionally biased region" description="Polar residues" evidence="11">
    <location>
        <begin position="2007"/>
        <end position="2018"/>
    </location>
</feature>
<feature type="compositionally biased region" description="Polar residues" evidence="11">
    <location>
        <begin position="2026"/>
        <end position="2051"/>
    </location>
</feature>
<dbReference type="GO" id="GO:0008270">
    <property type="term" value="F:zinc ion binding"/>
    <property type="evidence" value="ECO:0007669"/>
    <property type="project" value="UniProtKB-KW"/>
</dbReference>
<reference evidence="14 15" key="1">
    <citation type="submission" date="2024-03" db="EMBL/GenBank/DDBJ databases">
        <title>The genome assembly and annotation of the cricket Gryllus longicercus Weissman &amp; Gray.</title>
        <authorList>
            <person name="Szrajer S."/>
            <person name="Gray D."/>
            <person name="Ylla G."/>
        </authorList>
    </citation>
    <scope>NUCLEOTIDE SEQUENCE [LARGE SCALE GENOMIC DNA]</scope>
    <source>
        <strain evidence="14">DAG 2021-001</strain>
        <tissue evidence="14">Whole body minus gut</tissue>
    </source>
</reference>
<evidence type="ECO:0000256" key="6">
    <source>
        <dbReference type="ARBA" id="ARBA00023015"/>
    </source>
</evidence>
<dbReference type="GO" id="GO:0005634">
    <property type="term" value="C:nucleus"/>
    <property type="evidence" value="ECO:0007669"/>
    <property type="project" value="UniProtKB-SubCell"/>
</dbReference>
<proteinExistence type="predicted"/>
<dbReference type="InterPro" id="IPR050331">
    <property type="entry name" value="Zinc_finger"/>
</dbReference>
<evidence type="ECO:0000256" key="3">
    <source>
        <dbReference type="ARBA" id="ARBA00022737"/>
    </source>
</evidence>
<feature type="domain" description="C2H2-type" evidence="12">
    <location>
        <begin position="1484"/>
        <end position="1511"/>
    </location>
</feature>
<feature type="domain" description="C2H2-type" evidence="12">
    <location>
        <begin position="1514"/>
        <end position="1541"/>
    </location>
</feature>
<feature type="region of interest" description="Disordered" evidence="11">
    <location>
        <begin position="2007"/>
        <end position="2051"/>
    </location>
</feature>
<dbReference type="PROSITE" id="PS00028">
    <property type="entry name" value="ZINC_FINGER_C2H2_1"/>
    <property type="match status" value="16"/>
</dbReference>
<dbReference type="PROSITE" id="PS50157">
    <property type="entry name" value="ZINC_FINGER_C2H2_2"/>
    <property type="match status" value="17"/>
</dbReference>
<keyword evidence="8" id="KW-0804">Transcription</keyword>
<evidence type="ECO:0008006" key="16">
    <source>
        <dbReference type="Google" id="ProtNLM"/>
    </source>
</evidence>
<name>A0AAN9YYL5_9ORTH</name>
<feature type="domain" description="SET" evidence="13">
    <location>
        <begin position="1099"/>
        <end position="1224"/>
    </location>
</feature>
<dbReference type="InterPro" id="IPR036236">
    <property type="entry name" value="Znf_C2H2_sf"/>
</dbReference>
<dbReference type="GO" id="GO:0008276">
    <property type="term" value="F:protein methyltransferase activity"/>
    <property type="evidence" value="ECO:0007669"/>
    <property type="project" value="UniProtKB-ARBA"/>
</dbReference>